<dbReference type="AlphaFoldDB" id="A0A6H1TVG6"/>
<feature type="transmembrane region" description="Helical" evidence="1">
    <location>
        <begin position="283"/>
        <end position="305"/>
    </location>
</feature>
<evidence type="ECO:0000259" key="2">
    <source>
        <dbReference type="Pfam" id="PF14257"/>
    </source>
</evidence>
<evidence type="ECO:0000313" key="3">
    <source>
        <dbReference type="EMBL" id="QIZ69940.1"/>
    </source>
</evidence>
<gene>
    <name evidence="3" type="ORF">HCG48_04555</name>
</gene>
<keyword evidence="1" id="KW-1133">Transmembrane helix</keyword>
<keyword evidence="1" id="KW-0472">Membrane</keyword>
<organism evidence="3 4">
    <name type="scientific">Oxynema aestuarii AP17</name>
    <dbReference type="NCBI Taxonomy" id="2064643"/>
    <lineage>
        <taxon>Bacteria</taxon>
        <taxon>Bacillati</taxon>
        <taxon>Cyanobacteriota</taxon>
        <taxon>Cyanophyceae</taxon>
        <taxon>Oscillatoriophycideae</taxon>
        <taxon>Oscillatoriales</taxon>
        <taxon>Oscillatoriaceae</taxon>
        <taxon>Oxynema</taxon>
        <taxon>Oxynema aestuarii</taxon>
    </lineage>
</organism>
<reference evidence="3 4" key="1">
    <citation type="submission" date="2020-04" db="EMBL/GenBank/DDBJ databases">
        <authorList>
            <person name="Basu S."/>
            <person name="Maruthanayagam V."/>
            <person name="Chakraborty S."/>
            <person name="Pramanik A."/>
            <person name="Mukherjee J."/>
            <person name="Brink B."/>
        </authorList>
    </citation>
    <scope>NUCLEOTIDE SEQUENCE [LARGE SCALE GENOMIC DNA]</scope>
    <source>
        <strain evidence="3 4">AP17</strain>
    </source>
</reference>
<evidence type="ECO:0000256" key="1">
    <source>
        <dbReference type="SAM" id="Phobius"/>
    </source>
</evidence>
<proteinExistence type="predicted"/>
<name>A0A6H1TVG6_9CYAN</name>
<feature type="domain" description="DUF4349" evidence="2">
    <location>
        <begin position="90"/>
        <end position="298"/>
    </location>
</feature>
<dbReference type="KEGG" id="oxy:HCG48_04555"/>
<dbReference type="EMBL" id="CP051167">
    <property type="protein sequence ID" value="QIZ69940.1"/>
    <property type="molecule type" value="Genomic_DNA"/>
</dbReference>
<keyword evidence="1" id="KW-0812">Transmembrane</keyword>
<evidence type="ECO:0000313" key="4">
    <source>
        <dbReference type="Proteomes" id="UP000500857"/>
    </source>
</evidence>
<dbReference type="InterPro" id="IPR025645">
    <property type="entry name" value="DUF4349"/>
</dbReference>
<sequence length="327" mass="35814">MSLSHHVSDSRDRSYTQGWKWPIAAILLGAIALSGCAQANKAKMTMGAAPEADAYRGDEMQIAQGNQVQSEAPAAVEAAEAAAIAQTPPQLIKTAAMTVKVEKIDGAIEAISQIIRQQRGDILNFEDNKPVSSNTSHLASMQLRVPQQQLENTINAIAELGTVLNRSISAEDVSNQLIDNDARLRNLRKQEEMVLKIMDRSGSVGDVLNAARELGNIREQIERLDAVQKNLRNQVAYSTIYLNLQAPVSVAEVVEPSLGSQLQETWTDATDAFQGFGVGLLKLTIYLLVFSPFLFLFVFGGVWGYRHWRRGRDRQPPATGGTAEESR</sequence>
<protein>
    <submittedName>
        <fullName evidence="3">DUF4349 domain-containing protein</fullName>
    </submittedName>
</protein>
<dbReference type="Pfam" id="PF14257">
    <property type="entry name" value="DUF4349"/>
    <property type="match status" value="1"/>
</dbReference>
<dbReference type="Proteomes" id="UP000500857">
    <property type="component" value="Chromosome"/>
</dbReference>
<accession>A0A6H1TVG6</accession>
<dbReference type="RefSeq" id="WP_168568097.1">
    <property type="nucleotide sequence ID" value="NZ_CP051167.1"/>
</dbReference>
<keyword evidence="4" id="KW-1185">Reference proteome</keyword>